<sequence>MRNGGGDLDLEAGCNELKSGVMHLHSHGLAYNDIQASNVMFGMGDRWILADIGSCQPLGDHLIMAGSTRVGDFI</sequence>
<evidence type="ECO:0000313" key="3">
    <source>
        <dbReference type="Proteomes" id="UP000800096"/>
    </source>
</evidence>
<evidence type="ECO:0000259" key="1">
    <source>
        <dbReference type="PROSITE" id="PS50011"/>
    </source>
</evidence>
<reference evidence="2" key="1">
    <citation type="journal article" date="2020" name="Stud. Mycol.">
        <title>101 Dothideomycetes genomes: a test case for predicting lifestyles and emergence of pathogens.</title>
        <authorList>
            <person name="Haridas S."/>
            <person name="Albert R."/>
            <person name="Binder M."/>
            <person name="Bloem J."/>
            <person name="Labutti K."/>
            <person name="Salamov A."/>
            <person name="Andreopoulos B."/>
            <person name="Baker S."/>
            <person name="Barry K."/>
            <person name="Bills G."/>
            <person name="Bluhm B."/>
            <person name="Cannon C."/>
            <person name="Castanera R."/>
            <person name="Culley D."/>
            <person name="Daum C."/>
            <person name="Ezra D."/>
            <person name="Gonzalez J."/>
            <person name="Henrissat B."/>
            <person name="Kuo A."/>
            <person name="Liang C."/>
            <person name="Lipzen A."/>
            <person name="Lutzoni F."/>
            <person name="Magnuson J."/>
            <person name="Mondo S."/>
            <person name="Nolan M."/>
            <person name="Ohm R."/>
            <person name="Pangilinan J."/>
            <person name="Park H.-J."/>
            <person name="Ramirez L."/>
            <person name="Alfaro M."/>
            <person name="Sun H."/>
            <person name="Tritt A."/>
            <person name="Yoshinaga Y."/>
            <person name="Zwiers L.-H."/>
            <person name="Turgeon B."/>
            <person name="Goodwin S."/>
            <person name="Spatafora J."/>
            <person name="Crous P."/>
            <person name="Grigoriev I."/>
        </authorList>
    </citation>
    <scope>NUCLEOTIDE SEQUENCE</scope>
    <source>
        <strain evidence="2">HMLAC05119</strain>
    </source>
</reference>
<evidence type="ECO:0000313" key="2">
    <source>
        <dbReference type="EMBL" id="KAF1915521.1"/>
    </source>
</evidence>
<feature type="non-terminal residue" evidence="2">
    <location>
        <position position="74"/>
    </location>
</feature>
<dbReference type="Gene3D" id="1.10.510.10">
    <property type="entry name" value="Transferase(Phosphotransferase) domain 1"/>
    <property type="match status" value="1"/>
</dbReference>
<accession>A0A6A5QIG4</accession>
<name>A0A6A5QIG4_AMPQU</name>
<dbReference type="InterPro" id="IPR000719">
    <property type="entry name" value="Prot_kinase_dom"/>
</dbReference>
<dbReference type="OrthoDB" id="4062651at2759"/>
<protein>
    <recommendedName>
        <fullName evidence="1">Protein kinase domain-containing protein</fullName>
    </recommendedName>
</protein>
<dbReference type="GO" id="GO:0005524">
    <property type="term" value="F:ATP binding"/>
    <property type="evidence" value="ECO:0007669"/>
    <property type="project" value="InterPro"/>
</dbReference>
<proteinExistence type="predicted"/>
<keyword evidence="3" id="KW-1185">Reference proteome</keyword>
<dbReference type="SUPFAM" id="SSF56112">
    <property type="entry name" value="Protein kinase-like (PK-like)"/>
    <property type="match status" value="1"/>
</dbReference>
<dbReference type="AlphaFoldDB" id="A0A6A5QIG4"/>
<dbReference type="EMBL" id="ML979136">
    <property type="protein sequence ID" value="KAF1915521.1"/>
    <property type="molecule type" value="Genomic_DNA"/>
</dbReference>
<feature type="domain" description="Protein kinase" evidence="1">
    <location>
        <begin position="1"/>
        <end position="74"/>
    </location>
</feature>
<dbReference type="InterPro" id="IPR011009">
    <property type="entry name" value="Kinase-like_dom_sf"/>
</dbReference>
<dbReference type="PROSITE" id="PS50011">
    <property type="entry name" value="PROTEIN_KINASE_DOM"/>
    <property type="match status" value="1"/>
</dbReference>
<dbReference type="GO" id="GO:0004672">
    <property type="term" value="F:protein kinase activity"/>
    <property type="evidence" value="ECO:0007669"/>
    <property type="project" value="InterPro"/>
</dbReference>
<dbReference type="Proteomes" id="UP000800096">
    <property type="component" value="Unassembled WGS sequence"/>
</dbReference>
<gene>
    <name evidence="2" type="ORF">BDU57DRAFT_577236</name>
</gene>
<organism evidence="2 3">
    <name type="scientific">Ampelomyces quisqualis</name>
    <name type="common">Powdery mildew agent</name>
    <dbReference type="NCBI Taxonomy" id="50730"/>
    <lineage>
        <taxon>Eukaryota</taxon>
        <taxon>Fungi</taxon>
        <taxon>Dikarya</taxon>
        <taxon>Ascomycota</taxon>
        <taxon>Pezizomycotina</taxon>
        <taxon>Dothideomycetes</taxon>
        <taxon>Pleosporomycetidae</taxon>
        <taxon>Pleosporales</taxon>
        <taxon>Pleosporineae</taxon>
        <taxon>Phaeosphaeriaceae</taxon>
        <taxon>Ampelomyces</taxon>
    </lineage>
</organism>